<evidence type="ECO:0000313" key="2">
    <source>
        <dbReference type="Proteomes" id="UP000012227"/>
    </source>
</evidence>
<proteinExistence type="predicted"/>
<reference evidence="1 2" key="1">
    <citation type="submission" date="2013-03" db="EMBL/GenBank/DDBJ databases">
        <authorList>
            <person name="Harkins D.M."/>
            <person name="Durkin A.S."/>
            <person name="Brinkac L.M."/>
            <person name="Haft D.H."/>
            <person name="Selengut J.D."/>
            <person name="Sanka R."/>
            <person name="DePew J."/>
            <person name="Purushe J."/>
            <person name="Galloway R.L."/>
            <person name="Vinetz J.M."/>
            <person name="Sutton G.G."/>
            <person name="Nierman W.C."/>
            <person name="Fouts D.E."/>
        </authorList>
    </citation>
    <scope>NUCLEOTIDE SEQUENCE [LARGE SCALE GENOMIC DNA]</scope>
    <source>
        <strain evidence="1 2">Waz Holland</strain>
    </source>
</reference>
<dbReference type="Proteomes" id="UP000012227">
    <property type="component" value="Unassembled WGS sequence"/>
</dbReference>
<protein>
    <submittedName>
        <fullName evidence="1">Uncharacterized protein</fullName>
    </submittedName>
</protein>
<comment type="caution">
    <text evidence="1">The sequence shown here is derived from an EMBL/GenBank/DDBJ whole genome shotgun (WGS) entry which is preliminary data.</text>
</comment>
<organism evidence="1 2">
    <name type="scientific">Leptospira vanthielii serovar Holland str. Waz Holland = ATCC 700522</name>
    <dbReference type="NCBI Taxonomy" id="1218591"/>
    <lineage>
        <taxon>Bacteria</taxon>
        <taxon>Pseudomonadati</taxon>
        <taxon>Spirochaetota</taxon>
        <taxon>Spirochaetia</taxon>
        <taxon>Leptospirales</taxon>
        <taxon>Leptospiraceae</taxon>
        <taxon>Leptospira</taxon>
    </lineage>
</organism>
<evidence type="ECO:0000313" key="1">
    <source>
        <dbReference type="EMBL" id="EMY71027.1"/>
    </source>
</evidence>
<sequence>MVRRFTNNRRLHNNVRVFPSGFGCKKQFEEFLGFLSLGESPKQISLCL</sequence>
<gene>
    <name evidence="1" type="ORF">LEP1GSC199_0226</name>
</gene>
<name>N1WCW1_9LEPT</name>
<dbReference type="AlphaFoldDB" id="N1WCW1"/>
<dbReference type="EMBL" id="AOGY02000024">
    <property type="protein sequence ID" value="EMY71027.1"/>
    <property type="molecule type" value="Genomic_DNA"/>
</dbReference>
<accession>N1WCW1</accession>
<dbReference type="STRING" id="1218591.LEP1GSC199_0226"/>